<dbReference type="Proteomes" id="UP000178114">
    <property type="component" value="Unassembled WGS sequence"/>
</dbReference>
<dbReference type="SUPFAM" id="SSF51621">
    <property type="entry name" value="Phosphoenolpyruvate/pyruvate domain"/>
    <property type="match status" value="1"/>
</dbReference>
<dbReference type="GO" id="GO:0003824">
    <property type="term" value="F:catalytic activity"/>
    <property type="evidence" value="ECO:0007669"/>
    <property type="project" value="InterPro"/>
</dbReference>
<evidence type="ECO:0000313" key="2">
    <source>
        <dbReference type="Proteomes" id="UP000178114"/>
    </source>
</evidence>
<dbReference type="AlphaFoldDB" id="A0A1F5WYK5"/>
<reference evidence="1 2" key="1">
    <citation type="journal article" date="2016" name="Nat. Commun.">
        <title>Thousands of microbial genomes shed light on interconnected biogeochemical processes in an aquifer system.</title>
        <authorList>
            <person name="Anantharaman K."/>
            <person name="Brown C.T."/>
            <person name="Hug L.A."/>
            <person name="Sharon I."/>
            <person name="Castelle C.J."/>
            <person name="Probst A.J."/>
            <person name="Thomas B.C."/>
            <person name="Singh A."/>
            <person name="Wilkins M.J."/>
            <person name="Karaoz U."/>
            <person name="Brodie E.L."/>
            <person name="Williams K.H."/>
            <person name="Hubbard S.S."/>
            <person name="Banfield J.F."/>
        </authorList>
    </citation>
    <scope>NUCLEOTIDE SEQUENCE [LARGE SCALE GENOMIC DNA]</scope>
</reference>
<evidence type="ECO:0000313" key="1">
    <source>
        <dbReference type="EMBL" id="OGF80673.1"/>
    </source>
</evidence>
<dbReference type="EMBL" id="MFID01000031">
    <property type="protein sequence ID" value="OGF80673.1"/>
    <property type="molecule type" value="Genomic_DNA"/>
</dbReference>
<dbReference type="Gene3D" id="3.20.20.60">
    <property type="entry name" value="Phosphoenolpyruvate-binding domains"/>
    <property type="match status" value="1"/>
</dbReference>
<dbReference type="STRING" id="1798351.A2930_01745"/>
<name>A0A1F5WYK5_9BACT</name>
<dbReference type="InterPro" id="IPR015813">
    <property type="entry name" value="Pyrv/PenolPyrv_kinase-like_dom"/>
</dbReference>
<gene>
    <name evidence="1" type="ORF">A2930_01745</name>
</gene>
<comment type="caution">
    <text evidence="1">The sequence shown here is derived from an EMBL/GenBank/DDBJ whole genome shotgun (WGS) entry which is preliminary data.</text>
</comment>
<dbReference type="InterPro" id="IPR040442">
    <property type="entry name" value="Pyrv_kinase-like_dom_sf"/>
</dbReference>
<proteinExistence type="predicted"/>
<organism evidence="1 2">
    <name type="scientific">Candidatus Giovannonibacteria bacterium RIFCSPLOWO2_01_FULL_45_34</name>
    <dbReference type="NCBI Taxonomy" id="1798351"/>
    <lineage>
        <taxon>Bacteria</taxon>
        <taxon>Candidatus Giovannoniibacteriota</taxon>
    </lineage>
</organism>
<sequence length="193" mass="22087">MLLVSHYLLSATPIDFPKESVVLRINVAWIKDKKELLALLGKIKHDVYLDYPQGRSKPPKPKMTLGETIAVAHQFPHIKYFAVSNVEDPKAIFAIKSKLPAHIEVVPKIETRLGVKNMQTIIRKLRTKYVMLDKEDLYIDVNRNSKAFEKLVANARKKAYLEGVNILELHGVVFLPYKRVISKNDLKIKSIMS</sequence>
<accession>A0A1F5WYK5</accession>
<protein>
    <submittedName>
        <fullName evidence="1">Uncharacterized protein</fullName>
    </submittedName>
</protein>